<evidence type="ECO:0000313" key="3">
    <source>
        <dbReference type="Proteomes" id="UP001177023"/>
    </source>
</evidence>
<keyword evidence="3" id="KW-1185">Reference proteome</keyword>
<dbReference type="EMBL" id="CATQJA010002657">
    <property type="protein sequence ID" value="CAJ0579725.1"/>
    <property type="molecule type" value="Genomic_DNA"/>
</dbReference>
<reference evidence="2" key="1">
    <citation type="submission" date="2023-06" db="EMBL/GenBank/DDBJ databases">
        <authorList>
            <person name="Delattre M."/>
        </authorList>
    </citation>
    <scope>NUCLEOTIDE SEQUENCE</scope>
    <source>
        <strain evidence="2">AF72</strain>
    </source>
</reference>
<feature type="transmembrane region" description="Helical" evidence="1">
    <location>
        <begin position="63"/>
        <end position="82"/>
    </location>
</feature>
<name>A0AA36GBT7_9BILA</name>
<feature type="non-terminal residue" evidence="2">
    <location>
        <position position="175"/>
    </location>
</feature>
<protein>
    <submittedName>
        <fullName evidence="2">Uncharacterized protein</fullName>
    </submittedName>
</protein>
<dbReference type="Proteomes" id="UP001177023">
    <property type="component" value="Unassembled WGS sequence"/>
</dbReference>
<feature type="transmembrane region" description="Helical" evidence="1">
    <location>
        <begin position="27"/>
        <end position="51"/>
    </location>
</feature>
<evidence type="ECO:0000313" key="2">
    <source>
        <dbReference type="EMBL" id="CAJ0579725.1"/>
    </source>
</evidence>
<feature type="transmembrane region" description="Helical" evidence="1">
    <location>
        <begin position="130"/>
        <end position="151"/>
    </location>
</feature>
<feature type="transmembrane region" description="Helical" evidence="1">
    <location>
        <begin position="89"/>
        <end position="110"/>
    </location>
</feature>
<proteinExistence type="predicted"/>
<keyword evidence="1" id="KW-0472">Membrane</keyword>
<keyword evidence="1" id="KW-1133">Transmembrane helix</keyword>
<organism evidence="2 3">
    <name type="scientific">Mesorhabditis spiculigera</name>
    <dbReference type="NCBI Taxonomy" id="96644"/>
    <lineage>
        <taxon>Eukaryota</taxon>
        <taxon>Metazoa</taxon>
        <taxon>Ecdysozoa</taxon>
        <taxon>Nematoda</taxon>
        <taxon>Chromadorea</taxon>
        <taxon>Rhabditida</taxon>
        <taxon>Rhabditina</taxon>
        <taxon>Rhabditomorpha</taxon>
        <taxon>Rhabditoidea</taxon>
        <taxon>Rhabditidae</taxon>
        <taxon>Mesorhabditinae</taxon>
        <taxon>Mesorhabditis</taxon>
    </lineage>
</organism>
<keyword evidence="1" id="KW-0812">Transmembrane</keyword>
<dbReference type="AlphaFoldDB" id="A0AA36GBT7"/>
<accession>A0AA36GBT7</accession>
<comment type="caution">
    <text evidence="2">The sequence shown here is derived from an EMBL/GenBank/DDBJ whole genome shotgun (WGS) entry which is preliminary data.</text>
</comment>
<evidence type="ECO:0000256" key="1">
    <source>
        <dbReference type="SAM" id="Phobius"/>
    </source>
</evidence>
<sequence length="175" mass="19291">MLPKTVSKPSKSDNEYRFWGIPVQDALLGYTAFALMASTTGSTLLGCLLLGPSGDRDDPRIWLFFSAVFLYNASPSVLAALSCKTVSTLWINLFIVAFNSHVAVYGFVVLTVFGDSSGARGEAYSRGCCTAILTGGFLFIACQVNCLALRFRRYTLSLQRQREEEKKQVGFMREV</sequence>
<gene>
    <name evidence="2" type="ORF">MSPICULIGERA_LOCUS17932</name>
</gene>